<protein>
    <recommendedName>
        <fullName evidence="7">Phospho-N-acetylmuramoyl-pentapeptide-transferase</fullName>
        <ecNumber evidence="7">2.7.8.13</ecNumber>
    </recommendedName>
</protein>
<keyword evidence="5 9" id="KW-1133">Transmembrane helix</keyword>
<evidence type="ECO:0000256" key="6">
    <source>
        <dbReference type="ARBA" id="ARBA00023136"/>
    </source>
</evidence>
<sequence>MGDDVNSSLLGISSVSFLLVAALTPLLIWGLRTLKLTQPIRAELPPDHQAKRGTPLMAGLILFIGVITSISYHPSPMTIFLAATFLLFGSVGLMDDLKKAVFQDPSGISGKAKLVFQFCFTGLLLYVLIQHFNVSTTVALGGGLTLDLPLLVYVPIMVLFVVGSANAINFTDGLDGLLINVSIPTYFFFFLISDHMEVKMFSLIMIACLLGLFIYNIYPARAFMGDTGSLAIGGSLSFLAVLEKVEILIPVLFVVYFAEQLSVILQVWYYRKTKLRMFRMAPIHYHYSLKYGWSENKIVVIFGFISWLGVGICWIAWKFLLS</sequence>
<dbReference type="EMBL" id="JABFOR010000026">
    <property type="protein sequence ID" value="NOJ72537.1"/>
    <property type="molecule type" value="Genomic_DNA"/>
</dbReference>
<feature type="binding site" evidence="8">
    <location>
        <position position="226"/>
    </location>
    <ligand>
        <name>Mg(2+)</name>
        <dbReference type="ChEBI" id="CHEBI:18420"/>
    </ligand>
</feature>
<dbReference type="InterPro" id="IPR000715">
    <property type="entry name" value="Glycosyl_transferase_4"/>
</dbReference>
<dbReference type="AlphaFoldDB" id="A0AAP7A2E0"/>
<dbReference type="Proteomes" id="UP000552038">
    <property type="component" value="Unassembled WGS sequence"/>
</dbReference>
<dbReference type="GO" id="GO:0071555">
    <property type="term" value="P:cell wall organization"/>
    <property type="evidence" value="ECO:0007669"/>
    <property type="project" value="TreeGrafter"/>
</dbReference>
<evidence type="ECO:0000256" key="3">
    <source>
        <dbReference type="ARBA" id="ARBA00022679"/>
    </source>
</evidence>
<evidence type="ECO:0000256" key="5">
    <source>
        <dbReference type="ARBA" id="ARBA00022989"/>
    </source>
</evidence>
<feature type="transmembrane region" description="Helical" evidence="9">
    <location>
        <begin position="53"/>
        <end position="72"/>
    </location>
</feature>
<keyword evidence="8" id="KW-0460">Magnesium</keyword>
<feature type="transmembrane region" description="Helical" evidence="9">
    <location>
        <begin position="174"/>
        <end position="192"/>
    </location>
</feature>
<feature type="transmembrane region" description="Helical" evidence="9">
    <location>
        <begin position="114"/>
        <end position="132"/>
    </location>
</feature>
<evidence type="ECO:0000256" key="9">
    <source>
        <dbReference type="SAM" id="Phobius"/>
    </source>
</evidence>
<keyword evidence="3 10" id="KW-0808">Transferase</keyword>
<dbReference type="PROSITE" id="PS01348">
    <property type="entry name" value="MRAY_2"/>
    <property type="match status" value="1"/>
</dbReference>
<dbReference type="InterPro" id="IPR003524">
    <property type="entry name" value="PNAcMuramoyl-5peptid_Trfase"/>
</dbReference>
<evidence type="ECO:0000313" key="10">
    <source>
        <dbReference type="EMBL" id="NOJ72537.1"/>
    </source>
</evidence>
<feature type="transmembrane region" description="Helical" evidence="9">
    <location>
        <begin position="247"/>
        <end position="270"/>
    </location>
</feature>
<dbReference type="GO" id="GO:0009252">
    <property type="term" value="P:peptidoglycan biosynthetic process"/>
    <property type="evidence" value="ECO:0007669"/>
    <property type="project" value="UniProtKB-UniRule"/>
</dbReference>
<feature type="transmembrane region" description="Helical" evidence="9">
    <location>
        <begin position="198"/>
        <end position="215"/>
    </location>
</feature>
<dbReference type="EC" id="2.7.8.13" evidence="7"/>
<name>A0AAP7A2E0_PAEAL</name>
<dbReference type="GO" id="GO:0005886">
    <property type="term" value="C:plasma membrane"/>
    <property type="evidence" value="ECO:0007669"/>
    <property type="project" value="TreeGrafter"/>
</dbReference>
<evidence type="ECO:0000256" key="2">
    <source>
        <dbReference type="ARBA" id="ARBA00005583"/>
    </source>
</evidence>
<gene>
    <name evidence="10" type="primary">mraY</name>
    <name evidence="10" type="ORF">HMI46_18485</name>
</gene>
<dbReference type="NCBIfam" id="TIGR00445">
    <property type="entry name" value="mraY"/>
    <property type="match status" value="1"/>
</dbReference>
<feature type="transmembrane region" description="Helical" evidence="9">
    <location>
        <begin position="78"/>
        <end position="94"/>
    </location>
</feature>
<evidence type="ECO:0000256" key="1">
    <source>
        <dbReference type="ARBA" id="ARBA00004141"/>
    </source>
</evidence>
<dbReference type="CDD" id="cd06852">
    <property type="entry name" value="GT_MraY"/>
    <property type="match status" value="1"/>
</dbReference>
<keyword evidence="6 9" id="KW-0472">Membrane</keyword>
<comment type="cofactor">
    <cofactor evidence="8">
        <name>Mg(2+)</name>
        <dbReference type="ChEBI" id="CHEBI:18420"/>
    </cofactor>
</comment>
<keyword evidence="8" id="KW-0479">Metal-binding</keyword>
<dbReference type="PANTHER" id="PTHR22926:SF5">
    <property type="entry name" value="PHOSPHO-N-ACETYLMURAMOYL-PENTAPEPTIDE-TRANSFERASE HOMOLOG"/>
    <property type="match status" value="1"/>
</dbReference>
<proteinExistence type="inferred from homology"/>
<dbReference type="GO" id="GO:0046872">
    <property type="term" value="F:metal ion binding"/>
    <property type="evidence" value="ECO:0007669"/>
    <property type="project" value="UniProtKB-KW"/>
</dbReference>
<feature type="binding site" evidence="8">
    <location>
        <position position="169"/>
    </location>
    <ligand>
        <name>Mg(2+)</name>
        <dbReference type="ChEBI" id="CHEBI:18420"/>
    </ligand>
</feature>
<dbReference type="InterPro" id="IPR018480">
    <property type="entry name" value="PNAcMuramoyl-5peptid_Trfase_CS"/>
</dbReference>
<keyword evidence="4 9" id="KW-0812">Transmembrane</keyword>
<dbReference type="PANTHER" id="PTHR22926">
    <property type="entry name" value="PHOSPHO-N-ACETYLMURAMOYL-PENTAPEPTIDE-TRANSFERASE"/>
    <property type="match status" value="1"/>
</dbReference>
<accession>A0AAP7A2E0</accession>
<feature type="transmembrane region" description="Helical" evidence="9">
    <location>
        <begin position="298"/>
        <end position="317"/>
    </location>
</feature>
<comment type="similarity">
    <text evidence="2">Belongs to the glycosyltransferase 4 family. MraY subfamily.</text>
</comment>
<organism evidence="10 11">
    <name type="scientific">Paenibacillus alvei</name>
    <name type="common">Bacillus alvei</name>
    <dbReference type="NCBI Taxonomy" id="44250"/>
    <lineage>
        <taxon>Bacteria</taxon>
        <taxon>Bacillati</taxon>
        <taxon>Bacillota</taxon>
        <taxon>Bacilli</taxon>
        <taxon>Bacillales</taxon>
        <taxon>Paenibacillaceae</taxon>
        <taxon>Paenibacillus</taxon>
    </lineage>
</organism>
<dbReference type="Pfam" id="PF00953">
    <property type="entry name" value="Glycos_transf_4"/>
    <property type="match status" value="1"/>
</dbReference>
<comment type="caution">
    <text evidence="10">The sequence shown here is derived from an EMBL/GenBank/DDBJ whole genome shotgun (WGS) entry which is preliminary data.</text>
</comment>
<comment type="subcellular location">
    <subcellularLocation>
        <location evidence="1">Membrane</location>
        <topology evidence="1">Multi-pass membrane protein</topology>
    </subcellularLocation>
</comment>
<dbReference type="GO" id="GO:0008963">
    <property type="term" value="F:phospho-N-acetylmuramoyl-pentapeptide-transferase activity"/>
    <property type="evidence" value="ECO:0007669"/>
    <property type="project" value="UniProtKB-UniRule"/>
</dbReference>
<feature type="transmembrane region" description="Helical" evidence="9">
    <location>
        <begin position="138"/>
        <end position="162"/>
    </location>
</feature>
<evidence type="ECO:0000313" key="11">
    <source>
        <dbReference type="Proteomes" id="UP000552038"/>
    </source>
</evidence>
<evidence type="ECO:0000256" key="4">
    <source>
        <dbReference type="ARBA" id="ARBA00022692"/>
    </source>
</evidence>
<reference evidence="10 11" key="1">
    <citation type="submission" date="2020-05" db="EMBL/GenBank/DDBJ databases">
        <title>Whole genome sequencing and identification of novel metabolites from Paenibacillus alvei strain JR949.</title>
        <authorList>
            <person name="Rajendhran J."/>
            <person name="Sree Pranav P."/>
            <person name="Mahalakshmi B."/>
            <person name="Karthikeyan R."/>
        </authorList>
    </citation>
    <scope>NUCLEOTIDE SEQUENCE [LARGE SCALE GENOMIC DNA]</scope>
    <source>
        <strain evidence="10 11">JR949</strain>
    </source>
</reference>
<feature type="transmembrane region" description="Helical" evidence="9">
    <location>
        <begin position="12"/>
        <end position="32"/>
    </location>
</feature>
<evidence type="ECO:0000256" key="8">
    <source>
        <dbReference type="PIRSR" id="PIRSR600715-1"/>
    </source>
</evidence>
<evidence type="ECO:0000256" key="7">
    <source>
        <dbReference type="NCBIfam" id="TIGR00445"/>
    </source>
</evidence>